<comment type="caution">
    <text evidence="2">Once thought to be involved in copper homeostasis, experiments in E.coli have shown this is not the case.</text>
</comment>
<evidence type="ECO:0000256" key="1">
    <source>
        <dbReference type="ARBA" id="ARBA00007768"/>
    </source>
</evidence>
<protein>
    <recommendedName>
        <fullName evidence="2">PF03932 family protein CutC</fullName>
    </recommendedName>
</protein>
<dbReference type="GO" id="GO:0005737">
    <property type="term" value="C:cytoplasm"/>
    <property type="evidence" value="ECO:0007669"/>
    <property type="project" value="UniProtKB-SubCell"/>
</dbReference>
<accession>A0A934R0V8</accession>
<dbReference type="AlphaFoldDB" id="A0A934R0V8"/>
<dbReference type="EMBL" id="JAENIK010000004">
    <property type="protein sequence ID" value="MBK1814427.1"/>
    <property type="molecule type" value="Genomic_DNA"/>
</dbReference>
<dbReference type="Proteomes" id="UP000600139">
    <property type="component" value="Unassembled WGS sequence"/>
</dbReference>
<dbReference type="SUPFAM" id="SSF110395">
    <property type="entry name" value="CutC-like"/>
    <property type="match status" value="1"/>
</dbReference>
<gene>
    <name evidence="2" type="primary">cutC</name>
    <name evidence="3" type="ORF">JIN84_02305</name>
</gene>
<dbReference type="InterPro" id="IPR005627">
    <property type="entry name" value="CutC-like"/>
</dbReference>
<comment type="subcellular location">
    <subcellularLocation>
        <location evidence="2">Cytoplasm</location>
    </subcellularLocation>
</comment>
<keyword evidence="4" id="KW-1185">Reference proteome</keyword>
<dbReference type="Gene3D" id="3.20.20.380">
    <property type="entry name" value="Copper homeostasis (CutC) domain"/>
    <property type="match status" value="1"/>
</dbReference>
<organism evidence="3 4">
    <name type="scientific">Luteolibacter yonseiensis</name>
    <dbReference type="NCBI Taxonomy" id="1144680"/>
    <lineage>
        <taxon>Bacteria</taxon>
        <taxon>Pseudomonadati</taxon>
        <taxon>Verrucomicrobiota</taxon>
        <taxon>Verrucomicrobiia</taxon>
        <taxon>Verrucomicrobiales</taxon>
        <taxon>Verrucomicrobiaceae</taxon>
        <taxon>Luteolibacter</taxon>
    </lineage>
</organism>
<evidence type="ECO:0000313" key="4">
    <source>
        <dbReference type="Proteomes" id="UP000600139"/>
    </source>
</evidence>
<keyword evidence="2" id="KW-0963">Cytoplasm</keyword>
<dbReference type="GO" id="GO:0005507">
    <property type="term" value="F:copper ion binding"/>
    <property type="evidence" value="ECO:0007669"/>
    <property type="project" value="TreeGrafter"/>
</dbReference>
<dbReference type="HAMAP" id="MF_00795">
    <property type="entry name" value="CutC"/>
    <property type="match status" value="1"/>
</dbReference>
<dbReference type="PANTHER" id="PTHR12598:SF0">
    <property type="entry name" value="COPPER HOMEOSTASIS PROTEIN CUTC HOMOLOG"/>
    <property type="match status" value="1"/>
</dbReference>
<dbReference type="PANTHER" id="PTHR12598">
    <property type="entry name" value="COPPER HOMEOSTASIS PROTEIN CUTC"/>
    <property type="match status" value="1"/>
</dbReference>
<name>A0A934R0V8_9BACT</name>
<dbReference type="FunFam" id="3.20.20.380:FF:000001">
    <property type="entry name" value="Copper homeostasis protein CutC"/>
    <property type="match status" value="1"/>
</dbReference>
<sequence length="279" mass="29703">MADPCPGSRQRARLASFLLATTVPRWKMPPMLEICIDSVASAKAAAEGGADRVELCAGLPEGGTTPSAGMIRAVRSAFSGGLMVIIRPRGYDFLFSEEEMEIMLEDIRVARSLGADGVVIGCLTSEGRVDKERVIRLIEAAGPLDITFHRAFDMTRDMGEALEDIIGLGIRRILSSGGQPDVPAGACRIASLVKQAAGRASIMPGGGVTELNLGDLVRATGVDEIHLSARSSVRGGMTFFNPGCYMGSFTKDDEYNWREADPAKVRICKDALNAALAAR</sequence>
<evidence type="ECO:0000313" key="3">
    <source>
        <dbReference type="EMBL" id="MBK1814427.1"/>
    </source>
</evidence>
<reference evidence="3" key="1">
    <citation type="submission" date="2021-01" db="EMBL/GenBank/DDBJ databases">
        <title>Modified the classification status of verrucomicrobia.</title>
        <authorList>
            <person name="Feng X."/>
        </authorList>
    </citation>
    <scope>NUCLEOTIDE SEQUENCE</scope>
    <source>
        <strain evidence="3">JCM 18052</strain>
    </source>
</reference>
<comment type="similarity">
    <text evidence="1 2">Belongs to the CutC family.</text>
</comment>
<comment type="caution">
    <text evidence="3">The sequence shown here is derived from an EMBL/GenBank/DDBJ whole genome shotgun (WGS) entry which is preliminary data.</text>
</comment>
<proteinExistence type="inferred from homology"/>
<evidence type="ECO:0000256" key="2">
    <source>
        <dbReference type="HAMAP-Rule" id="MF_00795"/>
    </source>
</evidence>
<dbReference type="InterPro" id="IPR036822">
    <property type="entry name" value="CutC-like_dom_sf"/>
</dbReference>
<dbReference type="Pfam" id="PF03932">
    <property type="entry name" value="CutC"/>
    <property type="match status" value="1"/>
</dbReference>